<evidence type="ECO:0000256" key="2">
    <source>
        <dbReference type="ARBA" id="ARBA00022679"/>
    </source>
</evidence>
<dbReference type="PANTHER" id="PTHR48016:SF56">
    <property type="entry name" value="MAPKK KINASE"/>
    <property type="match status" value="1"/>
</dbReference>
<dbReference type="PANTHER" id="PTHR48016">
    <property type="entry name" value="MAP KINASE KINASE KINASE SSK2-RELATED-RELATED"/>
    <property type="match status" value="1"/>
</dbReference>
<dbReference type="Gene3D" id="1.10.510.10">
    <property type="entry name" value="Transferase(Phosphotransferase) domain 1"/>
    <property type="match status" value="1"/>
</dbReference>
<evidence type="ECO:0000256" key="8">
    <source>
        <dbReference type="SAM" id="Phobius"/>
    </source>
</evidence>
<dbReference type="InterPro" id="IPR008271">
    <property type="entry name" value="Ser/Thr_kinase_AS"/>
</dbReference>
<keyword evidence="5 6" id="KW-0067">ATP-binding</keyword>
<dbReference type="SMART" id="SM00220">
    <property type="entry name" value="S_TKc"/>
    <property type="match status" value="1"/>
</dbReference>
<protein>
    <submittedName>
        <fullName evidence="10">Protein kinase, putative</fullName>
    </submittedName>
</protein>
<organism evidence="10 11">
    <name type="scientific">Bodo saltans</name>
    <name type="common">Flagellated protozoan</name>
    <dbReference type="NCBI Taxonomy" id="75058"/>
    <lineage>
        <taxon>Eukaryota</taxon>
        <taxon>Discoba</taxon>
        <taxon>Euglenozoa</taxon>
        <taxon>Kinetoplastea</taxon>
        <taxon>Metakinetoplastina</taxon>
        <taxon>Eubodonida</taxon>
        <taxon>Bodonidae</taxon>
        <taxon>Bodo</taxon>
    </lineage>
</organism>
<dbReference type="PROSITE" id="PS00107">
    <property type="entry name" value="PROTEIN_KINASE_ATP"/>
    <property type="match status" value="1"/>
</dbReference>
<evidence type="ECO:0000256" key="6">
    <source>
        <dbReference type="PROSITE-ProRule" id="PRU10141"/>
    </source>
</evidence>
<evidence type="ECO:0000256" key="1">
    <source>
        <dbReference type="ARBA" id="ARBA00004167"/>
    </source>
</evidence>
<dbReference type="InterPro" id="IPR017441">
    <property type="entry name" value="Protein_kinase_ATP_BS"/>
</dbReference>
<dbReference type="InterPro" id="IPR011009">
    <property type="entry name" value="Kinase-like_dom_sf"/>
</dbReference>
<dbReference type="VEuPathDB" id="TriTrypDB:BSAL_23285"/>
<keyword evidence="4 10" id="KW-0418">Kinase</keyword>
<evidence type="ECO:0000256" key="4">
    <source>
        <dbReference type="ARBA" id="ARBA00022777"/>
    </source>
</evidence>
<dbReference type="InterPro" id="IPR029787">
    <property type="entry name" value="Nucleotide_cyclase"/>
</dbReference>
<dbReference type="AlphaFoldDB" id="A0A0S4JEH0"/>
<evidence type="ECO:0000256" key="3">
    <source>
        <dbReference type="ARBA" id="ARBA00022741"/>
    </source>
</evidence>
<gene>
    <name evidence="10" type="ORF">BSAL_23285</name>
</gene>
<keyword evidence="11" id="KW-1185">Reference proteome</keyword>
<evidence type="ECO:0000256" key="7">
    <source>
        <dbReference type="SAM" id="MobiDB-lite"/>
    </source>
</evidence>
<reference evidence="11" key="1">
    <citation type="submission" date="2015-09" db="EMBL/GenBank/DDBJ databases">
        <authorList>
            <consortium name="Pathogen Informatics"/>
        </authorList>
    </citation>
    <scope>NUCLEOTIDE SEQUENCE [LARGE SCALE GENOMIC DNA]</scope>
    <source>
        <strain evidence="11">Lake Konstanz</strain>
    </source>
</reference>
<evidence type="ECO:0000313" key="11">
    <source>
        <dbReference type="Proteomes" id="UP000051952"/>
    </source>
</evidence>
<evidence type="ECO:0000256" key="5">
    <source>
        <dbReference type="ARBA" id="ARBA00022840"/>
    </source>
</evidence>
<dbReference type="GO" id="GO:0004672">
    <property type="term" value="F:protein kinase activity"/>
    <property type="evidence" value="ECO:0007669"/>
    <property type="project" value="InterPro"/>
</dbReference>
<keyword evidence="8" id="KW-0472">Membrane</keyword>
<name>A0A0S4JEH0_BODSA</name>
<evidence type="ECO:0000313" key="10">
    <source>
        <dbReference type="EMBL" id="CUG89763.1"/>
    </source>
</evidence>
<feature type="binding site" evidence="6">
    <location>
        <position position="698"/>
    </location>
    <ligand>
        <name>ATP</name>
        <dbReference type="ChEBI" id="CHEBI:30616"/>
    </ligand>
</feature>
<feature type="region of interest" description="Disordered" evidence="7">
    <location>
        <begin position="251"/>
        <end position="271"/>
    </location>
</feature>
<evidence type="ECO:0000259" key="9">
    <source>
        <dbReference type="PROSITE" id="PS50011"/>
    </source>
</evidence>
<feature type="region of interest" description="Disordered" evidence="7">
    <location>
        <begin position="949"/>
        <end position="983"/>
    </location>
</feature>
<comment type="subcellular location">
    <subcellularLocation>
        <location evidence="1">Membrane</location>
        <topology evidence="1">Single-pass membrane protein</topology>
    </subcellularLocation>
</comment>
<accession>A0A0S4JEH0</accession>
<proteinExistence type="predicted"/>
<dbReference type="Gene3D" id="3.30.70.1230">
    <property type="entry name" value="Nucleotide cyclase"/>
    <property type="match status" value="1"/>
</dbReference>
<keyword evidence="8" id="KW-0812">Transmembrane</keyword>
<sequence length="983" mass="106182">MARAAVPAVGVCAALFLAVTQMNRPASVLSPQLKRPLHVVLLAISFGCVVAQSIWSAITYRQRVTSLVNLRLTISELVAHQDEGSGGATQESWTYLDELNIIKELSALVDSLHRLNTFVPIGARGVQRSVSPSVLGVHEQQSNGWDRVNENASFGDRPLVTFVVPPGEDVLVSPPPELTPEQEAQAQHVQSLLDAIKSPHASFLPPASREVSSAPVSRSPQPHLLANVSTSSPTIARSLMNSSLASPAKRALNKSISASPRGSPLSVNGALSRRSQRSAAFRPSVGPSYDSGVTTQQVGAVLVLQVGIDDSISIPPPSTIGPLSSAIGRAISIVSEYGGVVYSFDLSRIVASFHVQRPCVDYALCSVYAALAMSHVFEPLAEEGLTFGVGVSTSEMLSGDLGNDEVRSCVIHGAALENSTDLALLNFHLQTRVLISEGLHDQVQNNVVTMLVDFVRVRPLAPAHTISEKNVDVSQHIGVFEVRGAESNFEDSVCDGVMFASRLPHDVLVAYLEAFFFLRKGQYPAAVERLKQLAPEYVENDVQIQRIYQLSLAFSNHSNPPPTYLRCRYLRWGSLDLDTNDSTRQHASPSYAGRKSTHLSHESPTRIIEAVMRARSYPAPDPLGATTTAPTSLCVERISSTELDGSATCLNLSTTVSYEFADVGGILWRKSDKLLGRGAFGEVFLGMRVDDGKLVAMKQLRIPEIAASSAPLPKGRRRNQQREKTELDALVREIKMLCGLRHPNIVFFLGCGVVAQDIIINLEYISGGSLQAVLEEFGCIPVPAAQRYLKDVLRGLDFLHSKDIIHRDVKPGNVLLHVDGGCKVTDFGTSIQLQNILDNNIVVGTPVYMSPEQARGSMTTCFQSDLWSVGIMTIQLLTGTLPVNVSGAIEAHQYMHKLASDDRFEIPIPDVIPALASSFVAQCLRREPASRGSAQELLLHPFLFTASTPSHPTPLRQKSSAAFSPSPPGSHASPLSPLQPASL</sequence>
<dbReference type="InterPro" id="IPR050538">
    <property type="entry name" value="MAP_kinase_kinase_kinase"/>
</dbReference>
<dbReference type="SUPFAM" id="SSF55073">
    <property type="entry name" value="Nucleotide cyclase"/>
    <property type="match status" value="1"/>
</dbReference>
<keyword evidence="3 6" id="KW-0547">Nucleotide-binding</keyword>
<dbReference type="SUPFAM" id="SSF56112">
    <property type="entry name" value="Protein kinase-like (PK-like)"/>
    <property type="match status" value="1"/>
</dbReference>
<dbReference type="Pfam" id="PF00069">
    <property type="entry name" value="Pkinase"/>
    <property type="match status" value="1"/>
</dbReference>
<feature type="domain" description="Protein kinase" evidence="9">
    <location>
        <begin position="669"/>
        <end position="943"/>
    </location>
</feature>
<keyword evidence="8" id="KW-1133">Transmembrane helix</keyword>
<feature type="transmembrane region" description="Helical" evidence="8">
    <location>
        <begin position="36"/>
        <end position="58"/>
    </location>
</feature>
<feature type="region of interest" description="Disordered" evidence="7">
    <location>
        <begin position="204"/>
        <end position="227"/>
    </location>
</feature>
<feature type="compositionally biased region" description="Low complexity" evidence="7">
    <location>
        <begin position="959"/>
        <end position="976"/>
    </location>
</feature>
<dbReference type="PROSITE" id="PS00108">
    <property type="entry name" value="PROTEIN_KINASE_ST"/>
    <property type="match status" value="1"/>
</dbReference>
<keyword evidence="2" id="KW-0808">Transferase</keyword>
<feature type="compositionally biased region" description="Polar residues" evidence="7">
    <location>
        <begin position="210"/>
        <end position="220"/>
    </location>
</feature>
<dbReference type="GO" id="GO:0016020">
    <property type="term" value="C:membrane"/>
    <property type="evidence" value="ECO:0007669"/>
    <property type="project" value="UniProtKB-SubCell"/>
</dbReference>
<dbReference type="GO" id="GO:0005524">
    <property type="term" value="F:ATP binding"/>
    <property type="evidence" value="ECO:0007669"/>
    <property type="project" value="UniProtKB-UniRule"/>
</dbReference>
<dbReference type="PROSITE" id="PS50011">
    <property type="entry name" value="PROTEIN_KINASE_DOM"/>
    <property type="match status" value="1"/>
</dbReference>
<dbReference type="Proteomes" id="UP000051952">
    <property type="component" value="Unassembled WGS sequence"/>
</dbReference>
<dbReference type="InterPro" id="IPR000719">
    <property type="entry name" value="Prot_kinase_dom"/>
</dbReference>
<dbReference type="EMBL" id="CYKH01001766">
    <property type="protein sequence ID" value="CUG89763.1"/>
    <property type="molecule type" value="Genomic_DNA"/>
</dbReference>